<sequence length="802" mass="89303">MEPLGNTETEDGTAAPVNKTARRVSFADNEITSIHLFPSDDAEQTPPLDDHNNVVSSPFLRPIASPLSPLRTATASTDDDAAEAFHGPVLASFIEPGRLSGPDPGFSDDVTMDSTAFSMHYRSLARSDSDDLRTPSQNWIPAVTSTTEGSFMTLSDARNEICDGDSASGARDSNDMTVVEDKEYPFRYDYDRMSPSLGAISAEGSKDASSFLEISNRSPYGSSTEKDFVYSKGDDDNSAGIGIGADASIRTADSLINCVLERKQDKSPAKGVIDATNRIREVSTPSMNSLKERLRELRLCHGNMQELSHEGNLDGDDFSAQISAQKKRKVFEMLRGRKIMDESGRIDASPQLHNGLKSDQQLVLQQTGVMRSEKGKLDNQTRKTWADIVKNFSCATNLLLSPSTDKLNLRMISMLEDTLVQLQKVNICDAFCSEIHCQKTADQLKVVGHKRFVGARSLLFNIAYGKAKLQLMHIKRERLLKKLQLSSGLQEFQMMKLSGTPGLSKHDAINQGSDSHFHSILLNSGGKFQVSSLTTMRKEIEILDWKAKSLKEYFCTYCKMESHQSFADTIRSVHLYLKRRISCKCIFQNLQLWNIDGFELVEGSYRVFLNYYDYVIQRFTVSDCPSTSIIVSSKLNDMKIVKTFPDMDALFAFMLVLNPHTTKSYAHTKDLVQETQVTSSLLSNLLDVVEEIQLAQIETTNMVEAKFFSQSDEKLDLLLFFIDFRSGKKVKVTLDMTCLRCGVYPVSILPCRIHDAASGEQKSPSLVAEIRTAVKTVSVGYSRIMRLSRCISQVVHACTLSP</sequence>
<protein>
    <submittedName>
        <fullName evidence="4">Uncharacterized protein LOC107458421 isoform X1</fullName>
    </submittedName>
</protein>
<keyword evidence="3" id="KW-1185">Reference proteome</keyword>
<feature type="region of interest" description="Disordered" evidence="1">
    <location>
        <begin position="1"/>
        <end position="24"/>
    </location>
</feature>
<dbReference type="AlphaFoldDB" id="A0A6P5MDT7"/>
<dbReference type="InterPro" id="IPR040850">
    <property type="entry name" value="Knl1_RWD_C"/>
</dbReference>
<organism evidence="3 4">
    <name type="scientific">Arachis duranensis</name>
    <name type="common">Wild peanut</name>
    <dbReference type="NCBI Taxonomy" id="130453"/>
    <lineage>
        <taxon>Eukaryota</taxon>
        <taxon>Viridiplantae</taxon>
        <taxon>Streptophyta</taxon>
        <taxon>Embryophyta</taxon>
        <taxon>Tracheophyta</taxon>
        <taxon>Spermatophyta</taxon>
        <taxon>Magnoliopsida</taxon>
        <taxon>eudicotyledons</taxon>
        <taxon>Gunneridae</taxon>
        <taxon>Pentapetalae</taxon>
        <taxon>rosids</taxon>
        <taxon>fabids</taxon>
        <taxon>Fabales</taxon>
        <taxon>Fabaceae</taxon>
        <taxon>Papilionoideae</taxon>
        <taxon>50 kb inversion clade</taxon>
        <taxon>dalbergioids sensu lato</taxon>
        <taxon>Dalbergieae</taxon>
        <taxon>Pterocarpus clade</taxon>
        <taxon>Arachis</taxon>
    </lineage>
</organism>
<gene>
    <name evidence="4" type="primary">LOC107458421</name>
</gene>
<dbReference type="RefSeq" id="XP_020983357.1">
    <property type="nucleotide sequence ID" value="XM_021127698.2"/>
</dbReference>
<evidence type="ECO:0000313" key="4">
    <source>
        <dbReference type="RefSeq" id="XP_020983357.1"/>
    </source>
</evidence>
<evidence type="ECO:0000313" key="3">
    <source>
        <dbReference type="Proteomes" id="UP000515211"/>
    </source>
</evidence>
<name>A0A6P5MDT7_ARADU</name>
<dbReference type="Pfam" id="PF18210">
    <property type="entry name" value="Knl1_RWD_C"/>
    <property type="match status" value="1"/>
</dbReference>
<evidence type="ECO:0000256" key="1">
    <source>
        <dbReference type="SAM" id="MobiDB-lite"/>
    </source>
</evidence>
<dbReference type="PANTHER" id="PTHR35707:SF1">
    <property type="entry name" value="SPC7 KINETOCHORE PROTEIN DOMAIN-CONTAINING PROTEIN"/>
    <property type="match status" value="1"/>
</dbReference>
<proteinExistence type="predicted"/>
<accession>A0A6P5MDT7</accession>
<dbReference type="KEGG" id="adu:107458421"/>
<evidence type="ECO:0000259" key="2">
    <source>
        <dbReference type="Pfam" id="PF18210"/>
    </source>
</evidence>
<feature type="domain" description="Knl1 C-terminal RWD" evidence="2">
    <location>
        <begin position="536"/>
        <end position="688"/>
    </location>
</feature>
<reference evidence="3" key="1">
    <citation type="journal article" date="2016" name="Nat. Genet.">
        <title>The genome sequences of Arachis duranensis and Arachis ipaensis, the diploid ancestors of cultivated peanut.</title>
        <authorList>
            <person name="Bertioli D.J."/>
            <person name="Cannon S.B."/>
            <person name="Froenicke L."/>
            <person name="Huang G."/>
            <person name="Farmer A.D."/>
            <person name="Cannon E.K."/>
            <person name="Liu X."/>
            <person name="Gao D."/>
            <person name="Clevenger J."/>
            <person name="Dash S."/>
            <person name="Ren L."/>
            <person name="Moretzsohn M.C."/>
            <person name="Shirasawa K."/>
            <person name="Huang W."/>
            <person name="Vidigal B."/>
            <person name="Abernathy B."/>
            <person name="Chu Y."/>
            <person name="Niederhuth C.E."/>
            <person name="Umale P."/>
            <person name="Araujo A.C."/>
            <person name="Kozik A."/>
            <person name="Kim K.D."/>
            <person name="Burow M.D."/>
            <person name="Varshney R.K."/>
            <person name="Wang X."/>
            <person name="Zhang X."/>
            <person name="Barkley N."/>
            <person name="Guimaraes P.M."/>
            <person name="Isobe S."/>
            <person name="Guo B."/>
            <person name="Liao B."/>
            <person name="Stalker H.T."/>
            <person name="Schmitz R.J."/>
            <person name="Scheffler B.E."/>
            <person name="Leal-Bertioli S.C."/>
            <person name="Xun X."/>
            <person name="Jackson S.A."/>
            <person name="Michelmore R."/>
            <person name="Ozias-Akins P."/>
        </authorList>
    </citation>
    <scope>NUCLEOTIDE SEQUENCE [LARGE SCALE GENOMIC DNA]</scope>
    <source>
        <strain evidence="3">cv. V14167</strain>
    </source>
</reference>
<dbReference type="PANTHER" id="PTHR35707">
    <property type="entry name" value="OS06G0608100 PROTEIN"/>
    <property type="match status" value="1"/>
</dbReference>
<dbReference type="GeneID" id="107458421"/>
<dbReference type="Proteomes" id="UP000515211">
    <property type="component" value="Chromosome 7"/>
</dbReference>
<reference evidence="4" key="2">
    <citation type="submission" date="2025-08" db="UniProtKB">
        <authorList>
            <consortium name="RefSeq"/>
        </authorList>
    </citation>
    <scope>IDENTIFICATION</scope>
    <source>
        <tissue evidence="4">Whole plant</tissue>
    </source>
</reference>